<evidence type="ECO:0000256" key="2">
    <source>
        <dbReference type="SAM" id="Phobius"/>
    </source>
</evidence>
<feature type="region of interest" description="Disordered" evidence="1">
    <location>
        <begin position="1"/>
        <end position="28"/>
    </location>
</feature>
<keyword evidence="2" id="KW-1133">Transmembrane helix</keyword>
<dbReference type="Gene3D" id="1.20.5.160">
    <property type="entry name" value="Bacterial aa3 type cytochrome c oxidase subunit IV"/>
    <property type="match status" value="1"/>
</dbReference>
<dbReference type="InterPro" id="IPR012422">
    <property type="entry name" value="Cyt_c_oxidase_su4_bac-aa3"/>
</dbReference>
<dbReference type="EMBL" id="FNNA01000001">
    <property type="protein sequence ID" value="SDW50036.1"/>
    <property type="molecule type" value="Genomic_DNA"/>
</dbReference>
<dbReference type="RefSeq" id="WP_036702505.1">
    <property type="nucleotide sequence ID" value="NZ_CP051542.1"/>
</dbReference>
<dbReference type="InterPro" id="IPR036596">
    <property type="entry name" value="Cyt-C_aa3_sf"/>
</dbReference>
<gene>
    <name evidence="4" type="ORF">SAMN05444276_1011150</name>
</gene>
<sequence length="66" mass="7374">MATTRTTTTHAPAHARAHAVHDAPHHEHGTMDIVEHERTFDGFVRFMTWSAVLTILVLIFLALTNA</sequence>
<keyword evidence="5" id="KW-1185">Reference proteome</keyword>
<dbReference type="STRING" id="1545044.SAMN05444276_1011150"/>
<proteinExistence type="predicted"/>
<dbReference type="Pfam" id="PF07835">
    <property type="entry name" value="COX4_pro_2"/>
    <property type="match status" value="1"/>
</dbReference>
<dbReference type="OrthoDB" id="7691500at2"/>
<feature type="compositionally biased region" description="Basic and acidic residues" evidence="1">
    <location>
        <begin position="19"/>
        <end position="28"/>
    </location>
</feature>
<protein>
    <submittedName>
        <fullName evidence="4">Aa3 type cytochrome c oxidase subunit IV</fullName>
    </submittedName>
</protein>
<keyword evidence="2" id="KW-0812">Transmembrane</keyword>
<evidence type="ECO:0000313" key="5">
    <source>
        <dbReference type="Proteomes" id="UP000182944"/>
    </source>
</evidence>
<evidence type="ECO:0000256" key="1">
    <source>
        <dbReference type="SAM" id="MobiDB-lite"/>
    </source>
</evidence>
<evidence type="ECO:0000313" key="4">
    <source>
        <dbReference type="EMBL" id="SDW50036.1"/>
    </source>
</evidence>
<dbReference type="Proteomes" id="UP000182944">
    <property type="component" value="Unassembled WGS sequence"/>
</dbReference>
<reference evidence="5" key="1">
    <citation type="submission" date="2016-10" db="EMBL/GenBank/DDBJ databases">
        <authorList>
            <person name="Varghese N."/>
            <person name="Submissions S."/>
        </authorList>
    </citation>
    <scope>NUCLEOTIDE SEQUENCE [LARGE SCALE GENOMIC DNA]</scope>
    <source>
        <strain evidence="5">DSM 29303</strain>
    </source>
</reference>
<keyword evidence="2" id="KW-0472">Membrane</keyword>
<organism evidence="4 5">
    <name type="scientific">Paracoccus sanguinis</name>
    <dbReference type="NCBI Taxonomy" id="1545044"/>
    <lineage>
        <taxon>Bacteria</taxon>
        <taxon>Pseudomonadati</taxon>
        <taxon>Pseudomonadota</taxon>
        <taxon>Alphaproteobacteria</taxon>
        <taxon>Rhodobacterales</taxon>
        <taxon>Paracoccaceae</taxon>
        <taxon>Paracoccus</taxon>
    </lineage>
</organism>
<dbReference type="AlphaFoldDB" id="A0A1H2U1H8"/>
<dbReference type="SUPFAM" id="SSF81469">
    <property type="entry name" value="Bacterial aa3 type cytochrome c oxidase subunit IV"/>
    <property type="match status" value="1"/>
</dbReference>
<evidence type="ECO:0000259" key="3">
    <source>
        <dbReference type="Pfam" id="PF07835"/>
    </source>
</evidence>
<name>A0A1H2U1H8_9RHOB</name>
<feature type="domain" description="Cytochrome c oxidase subunit IV bacterial aa3 type" evidence="3">
    <location>
        <begin position="26"/>
        <end position="65"/>
    </location>
</feature>
<feature type="compositionally biased region" description="Low complexity" evidence="1">
    <location>
        <begin position="1"/>
        <end position="12"/>
    </location>
</feature>
<accession>A0A1H2U1H8</accession>
<feature type="transmembrane region" description="Helical" evidence="2">
    <location>
        <begin position="46"/>
        <end position="64"/>
    </location>
</feature>